<dbReference type="GO" id="GO:0045505">
    <property type="term" value="F:dynein intermediate chain binding"/>
    <property type="evidence" value="ECO:0007669"/>
    <property type="project" value="InterPro"/>
</dbReference>
<dbReference type="InterPro" id="IPR026983">
    <property type="entry name" value="DHC"/>
</dbReference>
<dbReference type="GO" id="GO:0030286">
    <property type="term" value="C:dynein complex"/>
    <property type="evidence" value="ECO:0007669"/>
    <property type="project" value="InterPro"/>
</dbReference>
<dbReference type="Gene3D" id="1.20.920.30">
    <property type="match status" value="1"/>
</dbReference>
<dbReference type="PANTHER" id="PTHR45703">
    <property type="entry name" value="DYNEIN HEAVY CHAIN"/>
    <property type="match status" value="1"/>
</dbReference>
<name>A0A5J4THE0_9EUKA</name>
<evidence type="ECO:0000259" key="1">
    <source>
        <dbReference type="Pfam" id="PF12780"/>
    </source>
</evidence>
<evidence type="ECO:0000313" key="2">
    <source>
        <dbReference type="EMBL" id="KAA6356855.1"/>
    </source>
</evidence>
<dbReference type="InterPro" id="IPR027417">
    <property type="entry name" value="P-loop_NTPase"/>
</dbReference>
<dbReference type="GO" id="GO:0051959">
    <property type="term" value="F:dynein light intermediate chain binding"/>
    <property type="evidence" value="ECO:0007669"/>
    <property type="project" value="InterPro"/>
</dbReference>
<feature type="domain" description="Dynein heavy chain AAA module D4" evidence="1">
    <location>
        <begin position="340"/>
        <end position="395"/>
    </location>
</feature>
<dbReference type="InterPro" id="IPR024317">
    <property type="entry name" value="Dynein_heavy_chain_D4_dom"/>
</dbReference>
<organism evidence="2 3">
    <name type="scientific">Streblomastix strix</name>
    <dbReference type="NCBI Taxonomy" id="222440"/>
    <lineage>
        <taxon>Eukaryota</taxon>
        <taxon>Metamonada</taxon>
        <taxon>Preaxostyla</taxon>
        <taxon>Oxymonadida</taxon>
        <taxon>Streblomastigidae</taxon>
        <taxon>Streblomastix</taxon>
    </lineage>
</organism>
<proteinExistence type="predicted"/>
<protein>
    <recommendedName>
        <fullName evidence="1">Dynein heavy chain AAA module D4 domain-containing protein</fullName>
    </recommendedName>
</protein>
<comment type="caution">
    <text evidence="2">The sequence shown here is derived from an EMBL/GenBank/DDBJ whole genome shotgun (WGS) entry which is preliminary data.</text>
</comment>
<feature type="non-terminal residue" evidence="2">
    <location>
        <position position="1"/>
    </location>
</feature>
<dbReference type="AlphaFoldDB" id="A0A5J4THE0"/>
<evidence type="ECO:0000313" key="3">
    <source>
        <dbReference type="Proteomes" id="UP000324800"/>
    </source>
</evidence>
<dbReference type="Gene3D" id="3.40.50.300">
    <property type="entry name" value="P-loop containing nucleotide triphosphate hydrolases"/>
    <property type="match status" value="1"/>
</dbReference>
<dbReference type="Pfam" id="PF12780">
    <property type="entry name" value="AAA_8"/>
    <property type="match status" value="1"/>
</dbReference>
<dbReference type="Proteomes" id="UP000324800">
    <property type="component" value="Unassembled WGS sequence"/>
</dbReference>
<gene>
    <name evidence="2" type="ORF">EZS28_047618</name>
</gene>
<dbReference type="PANTHER" id="PTHR45703:SF36">
    <property type="entry name" value="DYNEIN HEAVY CHAIN, CYTOPLASMIC"/>
    <property type="match status" value="1"/>
</dbReference>
<dbReference type="EMBL" id="SNRW01032303">
    <property type="protein sequence ID" value="KAA6356855.1"/>
    <property type="molecule type" value="Genomic_DNA"/>
</dbReference>
<sequence>DHKLMRKKSSSHLLLQHLSEQSDIMMQEITQEVSEDVKLMASGTHKSNKQQHRLPPVKIIHSPTKEQSPQFGSQYNISPVGKDSYNNIIPQGMSPTFQQDQQLGLETIGNKSSDQISQITNSVQQITIHDPKIQKVFPQSIQVIPSANAQDDGKTIEIPDLFLRLWYHEATRVFSDVLTKAEDKKLFKYHLDNIVVINFGRHINTTINQSAHWGTEDQGQNSDETKQQQNVDKTITPIFDINQQISSGAFPNQSIQKFDQQYMNSNDKEQQTQLYFQKSSSRIGMPTTTSRKQIFQEPLFADYAHMDRHYEEMQGMEDCRISLKAYLDEYNGRPETDVQLPLILFEEAVLAMNKLCRLFRMRRGHAALIGGPETGRRSLVRLASFIADCTLFTIQSFESPGVLISGKINDK</sequence>
<dbReference type="GO" id="GO:0007018">
    <property type="term" value="P:microtubule-based movement"/>
    <property type="evidence" value="ECO:0007669"/>
    <property type="project" value="InterPro"/>
</dbReference>
<reference evidence="2 3" key="1">
    <citation type="submission" date="2019-03" db="EMBL/GenBank/DDBJ databases">
        <title>Single cell metagenomics reveals metabolic interactions within the superorganism composed of flagellate Streblomastix strix and complex community of Bacteroidetes bacteria on its surface.</title>
        <authorList>
            <person name="Treitli S.C."/>
            <person name="Kolisko M."/>
            <person name="Husnik F."/>
            <person name="Keeling P."/>
            <person name="Hampl V."/>
        </authorList>
    </citation>
    <scope>NUCLEOTIDE SEQUENCE [LARGE SCALE GENOMIC DNA]</scope>
    <source>
        <strain evidence="2">ST1C</strain>
    </source>
</reference>
<accession>A0A5J4THE0</accession>
<dbReference type="OrthoDB" id="8947599at2759"/>
<feature type="non-terminal residue" evidence="2">
    <location>
        <position position="411"/>
    </location>
</feature>